<evidence type="ECO:0000256" key="1">
    <source>
        <dbReference type="SAM" id="Phobius"/>
    </source>
</evidence>
<accession>A0A6N8DKU2</accession>
<dbReference type="Proteomes" id="UP000439113">
    <property type="component" value="Unassembled WGS sequence"/>
</dbReference>
<feature type="transmembrane region" description="Helical" evidence="1">
    <location>
        <begin position="21"/>
        <end position="40"/>
    </location>
</feature>
<protein>
    <submittedName>
        <fullName evidence="2">Uncharacterized protein</fullName>
    </submittedName>
</protein>
<proteinExistence type="predicted"/>
<keyword evidence="1" id="KW-0812">Transmembrane</keyword>
<gene>
    <name evidence="2" type="ORF">GJ654_09315</name>
</gene>
<reference evidence="2 3" key="1">
    <citation type="submission" date="2019-11" db="EMBL/GenBank/DDBJ databases">
        <title>Whole-genome sequence of a Rhodoblastus acidophilus DSM 142.</title>
        <authorList>
            <person name="Kyndt J.A."/>
            <person name="Meyer T.E."/>
        </authorList>
    </citation>
    <scope>NUCLEOTIDE SEQUENCE [LARGE SCALE GENOMIC DNA]</scope>
    <source>
        <strain evidence="2 3">DSM 142</strain>
    </source>
</reference>
<organism evidence="2 3">
    <name type="scientific">Rhodoblastus acidophilus</name>
    <name type="common">Rhodopseudomonas acidophila</name>
    <dbReference type="NCBI Taxonomy" id="1074"/>
    <lineage>
        <taxon>Bacteria</taxon>
        <taxon>Pseudomonadati</taxon>
        <taxon>Pseudomonadota</taxon>
        <taxon>Alphaproteobacteria</taxon>
        <taxon>Hyphomicrobiales</taxon>
        <taxon>Rhodoblastaceae</taxon>
        <taxon>Rhodoblastus</taxon>
    </lineage>
</organism>
<keyword evidence="1" id="KW-0472">Membrane</keyword>
<dbReference type="OrthoDB" id="8117243at2"/>
<dbReference type="AlphaFoldDB" id="A0A6N8DKU2"/>
<dbReference type="EMBL" id="WNKS01000006">
    <property type="protein sequence ID" value="MTV31192.1"/>
    <property type="molecule type" value="Genomic_DNA"/>
</dbReference>
<dbReference type="RefSeq" id="WP_155445879.1">
    <property type="nucleotide sequence ID" value="NZ_JAOQNR010000006.1"/>
</dbReference>
<comment type="caution">
    <text evidence="2">The sequence shown here is derived from an EMBL/GenBank/DDBJ whole genome shotgun (WGS) entry which is preliminary data.</text>
</comment>
<keyword evidence="1" id="KW-1133">Transmembrane helix</keyword>
<name>A0A6N8DKU2_RHOAC</name>
<evidence type="ECO:0000313" key="2">
    <source>
        <dbReference type="EMBL" id="MTV31192.1"/>
    </source>
</evidence>
<sequence length="111" mass="11371">MQKSHPSGAPPCAVARPRVKPLLALNLCLMGLALFGPALLPAPNARSVIVIPRPFGPDAATIVAQAQGFILRTGMAGALLARGDAPDFVLRLYANGALMVLDGKALEGCAS</sequence>
<evidence type="ECO:0000313" key="3">
    <source>
        <dbReference type="Proteomes" id="UP000439113"/>
    </source>
</evidence>